<sequence>MSYRDRLRPWAVARLLHNKLQWSIIDRYRTKSDAEGHLKWWREHVPDTKYEVIWDLPAKDEG</sequence>
<name>A0A6B3NC44_9CYAN</name>
<accession>A0A6B3NC44</accession>
<reference evidence="1" key="1">
    <citation type="submission" date="2019-11" db="EMBL/GenBank/DDBJ databases">
        <title>Genomic insights into an expanded diversity of filamentous marine cyanobacteria reveals the extraordinary biosynthetic potential of Moorea and Okeania.</title>
        <authorList>
            <person name="Ferreira Leao T."/>
            <person name="Wang M."/>
            <person name="Moss N."/>
            <person name="Da Silva R."/>
            <person name="Sanders J."/>
            <person name="Nurk S."/>
            <person name="Gurevich A."/>
            <person name="Humphrey G."/>
            <person name="Reher R."/>
            <person name="Zhu Q."/>
            <person name="Belda-Ferre P."/>
            <person name="Glukhov E."/>
            <person name="Rex R."/>
            <person name="Dorrestein P.C."/>
            <person name="Knight R."/>
            <person name="Pevzner P."/>
            <person name="Gerwick W.H."/>
            <person name="Gerwick L."/>
        </authorList>
    </citation>
    <scope>NUCLEOTIDE SEQUENCE</scope>
    <source>
        <strain evidence="1">SIO1C4</strain>
    </source>
</reference>
<proteinExistence type="predicted"/>
<evidence type="ECO:0000313" key="1">
    <source>
        <dbReference type="EMBL" id="NER29160.1"/>
    </source>
</evidence>
<gene>
    <name evidence="1" type="ORF">F6J89_16375</name>
</gene>
<comment type="caution">
    <text evidence="1">The sequence shown here is derived from an EMBL/GenBank/DDBJ whole genome shotgun (WGS) entry which is preliminary data.</text>
</comment>
<dbReference type="EMBL" id="JAAHFQ010000318">
    <property type="protein sequence ID" value="NER29160.1"/>
    <property type="molecule type" value="Genomic_DNA"/>
</dbReference>
<organism evidence="1">
    <name type="scientific">Symploca sp. SIO1C4</name>
    <dbReference type="NCBI Taxonomy" id="2607765"/>
    <lineage>
        <taxon>Bacteria</taxon>
        <taxon>Bacillati</taxon>
        <taxon>Cyanobacteriota</taxon>
        <taxon>Cyanophyceae</taxon>
        <taxon>Coleofasciculales</taxon>
        <taxon>Coleofasciculaceae</taxon>
        <taxon>Symploca</taxon>
    </lineage>
</organism>
<protein>
    <submittedName>
        <fullName evidence="1">Uncharacterized protein</fullName>
    </submittedName>
</protein>
<dbReference type="AlphaFoldDB" id="A0A6B3NC44"/>